<dbReference type="AlphaFoldDB" id="A0AAW2J3L2"/>
<dbReference type="InterPro" id="IPR018485">
    <property type="entry name" value="FGGY_C"/>
</dbReference>
<comment type="similarity">
    <text evidence="1">Belongs to the FGGY kinase family.</text>
</comment>
<proteinExistence type="inferred from homology"/>
<dbReference type="GO" id="GO:0004856">
    <property type="term" value="F:D-xylulokinase activity"/>
    <property type="evidence" value="ECO:0007669"/>
    <property type="project" value="TreeGrafter"/>
</dbReference>
<dbReference type="GO" id="GO:0005829">
    <property type="term" value="C:cytosol"/>
    <property type="evidence" value="ECO:0007669"/>
    <property type="project" value="TreeGrafter"/>
</dbReference>
<evidence type="ECO:0000256" key="2">
    <source>
        <dbReference type="ARBA" id="ARBA00022679"/>
    </source>
</evidence>
<dbReference type="GO" id="GO:0005997">
    <property type="term" value="P:xylulose metabolic process"/>
    <property type="evidence" value="ECO:0007669"/>
    <property type="project" value="TreeGrafter"/>
</dbReference>
<evidence type="ECO:0000256" key="3">
    <source>
        <dbReference type="ARBA" id="ARBA00022777"/>
    </source>
</evidence>
<name>A0AAW2J3L2_9LAMI</name>
<keyword evidence="2" id="KW-0808">Transferase</keyword>
<sequence length="175" mass="19310">MGRPPEGERGLTQCSGDLAISLGTSDTVFGISNEHKPSLQGHIFPDPVDAEDYMVMLVYKNGSLTREGGKIGFYYKEHEILPPLPVGEHRYVLEKFENDSLDDLRERTVDEFDAPSEVRALIEGQLLSMRAHAEKIGMPSPPRRIIATGGASSNECILSLMASIFGCDIYTVQRP</sequence>
<feature type="domain" description="Carbohydrate kinase FGGY C-terminal" evidence="4">
    <location>
        <begin position="110"/>
        <end position="173"/>
    </location>
</feature>
<evidence type="ECO:0000313" key="5">
    <source>
        <dbReference type="EMBL" id="KAL0288190.1"/>
    </source>
</evidence>
<keyword evidence="3 5" id="KW-0418">Kinase</keyword>
<reference evidence="5" key="1">
    <citation type="submission" date="2020-06" db="EMBL/GenBank/DDBJ databases">
        <authorList>
            <person name="Li T."/>
            <person name="Hu X."/>
            <person name="Zhang T."/>
            <person name="Song X."/>
            <person name="Zhang H."/>
            <person name="Dai N."/>
            <person name="Sheng W."/>
            <person name="Hou X."/>
            <person name="Wei L."/>
        </authorList>
    </citation>
    <scope>NUCLEOTIDE SEQUENCE</scope>
    <source>
        <strain evidence="5">G01</strain>
        <tissue evidence="5">Leaf</tissue>
    </source>
</reference>
<feature type="non-terminal residue" evidence="5">
    <location>
        <position position="175"/>
    </location>
</feature>
<dbReference type="EMBL" id="JACGWK010001459">
    <property type="protein sequence ID" value="KAL0288190.1"/>
    <property type="molecule type" value="Genomic_DNA"/>
</dbReference>
<dbReference type="InterPro" id="IPR043129">
    <property type="entry name" value="ATPase_NBD"/>
</dbReference>
<evidence type="ECO:0000259" key="4">
    <source>
        <dbReference type="Pfam" id="PF02782"/>
    </source>
</evidence>
<dbReference type="PANTHER" id="PTHR10196:SF57">
    <property type="entry name" value="XYLULOSE KINASE"/>
    <property type="match status" value="1"/>
</dbReference>
<evidence type="ECO:0000256" key="1">
    <source>
        <dbReference type="ARBA" id="ARBA00009156"/>
    </source>
</evidence>
<dbReference type="Pfam" id="PF02782">
    <property type="entry name" value="FGGY_C"/>
    <property type="match status" value="1"/>
</dbReference>
<reference evidence="5" key="2">
    <citation type="journal article" date="2024" name="Plant">
        <title>Genomic evolution and insights into agronomic trait innovations of Sesamum species.</title>
        <authorList>
            <person name="Miao H."/>
            <person name="Wang L."/>
            <person name="Qu L."/>
            <person name="Liu H."/>
            <person name="Sun Y."/>
            <person name="Le M."/>
            <person name="Wang Q."/>
            <person name="Wei S."/>
            <person name="Zheng Y."/>
            <person name="Lin W."/>
            <person name="Duan Y."/>
            <person name="Cao H."/>
            <person name="Xiong S."/>
            <person name="Wang X."/>
            <person name="Wei L."/>
            <person name="Li C."/>
            <person name="Ma Q."/>
            <person name="Ju M."/>
            <person name="Zhao R."/>
            <person name="Li G."/>
            <person name="Mu C."/>
            <person name="Tian Q."/>
            <person name="Mei H."/>
            <person name="Zhang T."/>
            <person name="Gao T."/>
            <person name="Zhang H."/>
        </authorList>
    </citation>
    <scope>NUCLEOTIDE SEQUENCE</scope>
    <source>
        <strain evidence="5">G01</strain>
    </source>
</reference>
<protein>
    <submittedName>
        <fullName evidence="5">Xylulose kinase</fullName>
    </submittedName>
</protein>
<dbReference type="SUPFAM" id="SSF53067">
    <property type="entry name" value="Actin-like ATPase domain"/>
    <property type="match status" value="1"/>
</dbReference>
<dbReference type="Gene3D" id="3.30.420.40">
    <property type="match status" value="2"/>
</dbReference>
<comment type="caution">
    <text evidence="5">The sequence shown here is derived from an EMBL/GenBank/DDBJ whole genome shotgun (WGS) entry which is preliminary data.</text>
</comment>
<dbReference type="PANTHER" id="PTHR10196">
    <property type="entry name" value="SUGAR KINASE"/>
    <property type="match status" value="1"/>
</dbReference>
<accession>A0AAW2J3L2</accession>
<organism evidence="5">
    <name type="scientific">Sesamum angustifolium</name>
    <dbReference type="NCBI Taxonomy" id="2727405"/>
    <lineage>
        <taxon>Eukaryota</taxon>
        <taxon>Viridiplantae</taxon>
        <taxon>Streptophyta</taxon>
        <taxon>Embryophyta</taxon>
        <taxon>Tracheophyta</taxon>
        <taxon>Spermatophyta</taxon>
        <taxon>Magnoliopsida</taxon>
        <taxon>eudicotyledons</taxon>
        <taxon>Gunneridae</taxon>
        <taxon>Pentapetalae</taxon>
        <taxon>asterids</taxon>
        <taxon>lamiids</taxon>
        <taxon>Lamiales</taxon>
        <taxon>Pedaliaceae</taxon>
        <taxon>Sesamum</taxon>
    </lineage>
</organism>
<gene>
    <name evidence="5" type="ORF">Sangu_2667700</name>
</gene>